<evidence type="ECO:0000313" key="5">
    <source>
        <dbReference type="Proteomes" id="UP000176992"/>
    </source>
</evidence>
<accession>A0A1F5YEZ2</accession>
<evidence type="ECO:0000313" key="4">
    <source>
        <dbReference type="EMBL" id="OGF98713.1"/>
    </source>
</evidence>
<dbReference type="GO" id="GO:0016780">
    <property type="term" value="F:phosphotransferase activity, for other substituted phosphate groups"/>
    <property type="evidence" value="ECO:0007669"/>
    <property type="project" value="InterPro"/>
</dbReference>
<evidence type="ECO:0000256" key="3">
    <source>
        <dbReference type="SAM" id="Phobius"/>
    </source>
</evidence>
<keyword evidence="1 2" id="KW-0808">Transferase</keyword>
<dbReference type="GO" id="GO:0016020">
    <property type="term" value="C:membrane"/>
    <property type="evidence" value="ECO:0007669"/>
    <property type="project" value="InterPro"/>
</dbReference>
<evidence type="ECO:0000256" key="2">
    <source>
        <dbReference type="RuleBase" id="RU003750"/>
    </source>
</evidence>
<dbReference type="Proteomes" id="UP000176992">
    <property type="component" value="Unassembled WGS sequence"/>
</dbReference>
<gene>
    <name evidence="4" type="ORF">A2Z86_03095</name>
</gene>
<evidence type="ECO:0008006" key="6">
    <source>
        <dbReference type="Google" id="ProtNLM"/>
    </source>
</evidence>
<dbReference type="Gene3D" id="1.20.120.1760">
    <property type="match status" value="1"/>
</dbReference>
<comment type="similarity">
    <text evidence="2">Belongs to the CDP-alcohol phosphatidyltransferase class-I family.</text>
</comment>
<comment type="caution">
    <text evidence="4">The sequence shown here is derived from an EMBL/GenBank/DDBJ whole genome shotgun (WGS) entry which is preliminary data.</text>
</comment>
<dbReference type="AlphaFoldDB" id="A0A1F5YEZ2"/>
<dbReference type="EMBL" id="MFIV01000067">
    <property type="protein sequence ID" value="OGF98713.1"/>
    <property type="molecule type" value="Genomic_DNA"/>
</dbReference>
<keyword evidence="3" id="KW-0812">Transmembrane</keyword>
<proteinExistence type="inferred from homology"/>
<dbReference type="InterPro" id="IPR043130">
    <property type="entry name" value="CDP-OH_PTrfase_TM_dom"/>
</dbReference>
<evidence type="ECO:0000256" key="1">
    <source>
        <dbReference type="ARBA" id="ARBA00022679"/>
    </source>
</evidence>
<protein>
    <recommendedName>
        <fullName evidence="6">CDP-alcohol phosphatidyltransferase</fullName>
    </recommendedName>
</protein>
<dbReference type="Pfam" id="PF01066">
    <property type="entry name" value="CDP-OH_P_transf"/>
    <property type="match status" value="1"/>
</dbReference>
<keyword evidence="3" id="KW-0472">Membrane</keyword>
<name>A0A1F5YEZ2_9BACT</name>
<dbReference type="PROSITE" id="PS00379">
    <property type="entry name" value="CDP_ALCOHOL_P_TRANSF"/>
    <property type="match status" value="1"/>
</dbReference>
<feature type="transmembrane region" description="Helical" evidence="3">
    <location>
        <begin position="109"/>
        <end position="127"/>
    </location>
</feature>
<dbReference type="GO" id="GO:0008654">
    <property type="term" value="P:phospholipid biosynthetic process"/>
    <property type="evidence" value="ECO:0007669"/>
    <property type="project" value="InterPro"/>
</dbReference>
<keyword evidence="3" id="KW-1133">Transmembrane helix</keyword>
<dbReference type="InterPro" id="IPR000462">
    <property type="entry name" value="CDP-OH_P_trans"/>
</dbReference>
<reference evidence="4 5" key="1">
    <citation type="journal article" date="2016" name="Nat. Commun.">
        <title>Thousands of microbial genomes shed light on interconnected biogeochemical processes in an aquifer system.</title>
        <authorList>
            <person name="Anantharaman K."/>
            <person name="Brown C.T."/>
            <person name="Hug L.A."/>
            <person name="Sharon I."/>
            <person name="Castelle C.J."/>
            <person name="Probst A.J."/>
            <person name="Thomas B.C."/>
            <person name="Singh A."/>
            <person name="Wilkins M.J."/>
            <person name="Karaoz U."/>
            <person name="Brodie E.L."/>
            <person name="Williams K.H."/>
            <person name="Hubbard S.S."/>
            <person name="Banfield J.F."/>
        </authorList>
    </citation>
    <scope>NUCLEOTIDE SEQUENCE [LARGE SCALE GENOMIC DNA]</scope>
</reference>
<organism evidence="4 5">
    <name type="scientific">Candidatus Glassbacteria bacterium GWA2_58_10</name>
    <dbReference type="NCBI Taxonomy" id="1817865"/>
    <lineage>
        <taxon>Bacteria</taxon>
        <taxon>Candidatus Glassiibacteriota</taxon>
    </lineage>
</organism>
<sequence>MIKYWYIDLISPLIRFCIRHRVQPNLLTTIGFFITICAAVAFARDNIQWAGAILLFSGTFDIIDGKVARATGMSSKFGSFFDSTMDRLSDAIVFLGLLYFYIQQGKSEMVWVVMLAVIGSLMVSYARSKAEALRIKCSVGLFQRPERVVYLGFGAVLGHVILYYVVWFLAIASNLTVIQRIFHVYSVAHGVPLDEGDE</sequence>
<feature type="transmembrane region" description="Helical" evidence="3">
    <location>
        <begin position="25"/>
        <end position="43"/>
    </location>
</feature>
<dbReference type="InterPro" id="IPR048254">
    <property type="entry name" value="CDP_ALCOHOL_P_TRANSF_CS"/>
</dbReference>
<feature type="transmembrane region" description="Helical" evidence="3">
    <location>
        <begin position="148"/>
        <end position="170"/>
    </location>
</feature>